<feature type="active site" evidence="6">
    <location>
        <position position="260"/>
    </location>
</feature>
<name>A0BSH2_PARTE</name>
<accession>A0BSH2</accession>
<dbReference type="Proteomes" id="UP000000600">
    <property type="component" value="Unassembled WGS sequence"/>
</dbReference>
<comment type="similarity">
    <text evidence="2 5 7">Belongs to the citrate synthase family.</text>
</comment>
<keyword evidence="9" id="KW-1185">Reference proteome</keyword>
<protein>
    <recommendedName>
        <fullName evidence="5 7">Citrate synthase</fullName>
    </recommendedName>
</protein>
<dbReference type="InterPro" id="IPR024176">
    <property type="entry name" value="Citrate_synthase_bac-typ"/>
</dbReference>
<dbReference type="GO" id="GO:0019679">
    <property type="term" value="P:propionate metabolic process, methylcitrate cycle"/>
    <property type="evidence" value="ECO:0000318"/>
    <property type="project" value="GO_Central"/>
</dbReference>
<proteinExistence type="inferred from homology"/>
<dbReference type="InParanoid" id="A0BSH2"/>
<dbReference type="GO" id="GO:0050440">
    <property type="term" value="F:2-methylcitrate synthase activity"/>
    <property type="evidence" value="ECO:0000318"/>
    <property type="project" value="GO_Central"/>
</dbReference>
<keyword evidence="3" id="KW-0816">Tricarboxylic acid cycle</keyword>
<dbReference type="InterPro" id="IPR016142">
    <property type="entry name" value="Citrate_synth-like_lrg_a-sub"/>
</dbReference>
<evidence type="ECO:0000256" key="2">
    <source>
        <dbReference type="ARBA" id="ARBA00010566"/>
    </source>
</evidence>
<organism evidence="8 9">
    <name type="scientific">Paramecium tetraurelia</name>
    <dbReference type="NCBI Taxonomy" id="5888"/>
    <lineage>
        <taxon>Eukaryota</taxon>
        <taxon>Sar</taxon>
        <taxon>Alveolata</taxon>
        <taxon>Ciliophora</taxon>
        <taxon>Intramacronucleata</taxon>
        <taxon>Oligohymenophorea</taxon>
        <taxon>Peniculida</taxon>
        <taxon>Parameciidae</taxon>
        <taxon>Paramecium</taxon>
    </lineage>
</organism>
<dbReference type="PANTHER" id="PTHR11739:SF25">
    <property type="entry name" value="CITRATE SYNTHASE-RELATED PROTEIN DDB_G0287281"/>
    <property type="match status" value="1"/>
</dbReference>
<evidence type="ECO:0000256" key="6">
    <source>
        <dbReference type="PIRSR" id="PIRSR001369-1"/>
    </source>
</evidence>
<sequence length="419" mass="47278">MSEKKAAGGLQGVVAGQSAISTVGVGGIGLNYRGYDINDLAYKCSFEEVTYLLLKGHLPNQQQLNELKTLIWQKRQIPCKLKQILETLPKESHPMDIMRTVASIAGILEPETKPGQEYEISIRLISLFGPALLYWHHYSNSGIKINENTGKDSIAENFLKLYHLKSEIDPLVVKTFDVSLILYAEHDFAASTFAARVTVSTLSDFYSGITTAIGTLRGPLHGGANEAAMQYLEPLRSIPQAGQFLNSRYQSKQLIMGFGHRVYKKEDPRSPIIKDFSLQLSKTANGDPTLLAVSQHIEKRMIEEKKIYPNLDFYSASAYKQCGVPTPMFTAIFVISRMTGWGGHIIEQRSNNKIDETCFRLHWACQEIICTNRNEKQCQFMIMYYQNKYNNINVQVGQLNCQSIRVFHISLSEKDDRSC</sequence>
<evidence type="ECO:0000256" key="4">
    <source>
        <dbReference type="ARBA" id="ARBA00022679"/>
    </source>
</evidence>
<dbReference type="Gene3D" id="1.10.580.10">
    <property type="entry name" value="Citrate Synthase, domain 1"/>
    <property type="match status" value="1"/>
</dbReference>
<evidence type="ECO:0000313" key="9">
    <source>
        <dbReference type="Proteomes" id="UP000000600"/>
    </source>
</evidence>
<dbReference type="OrthoDB" id="435022at2759"/>
<dbReference type="Pfam" id="PF00285">
    <property type="entry name" value="Citrate_synt"/>
    <property type="match status" value="1"/>
</dbReference>
<dbReference type="PANTHER" id="PTHR11739">
    <property type="entry name" value="CITRATE SYNTHASE"/>
    <property type="match status" value="1"/>
</dbReference>
<evidence type="ECO:0000256" key="5">
    <source>
        <dbReference type="PIRNR" id="PIRNR001369"/>
    </source>
</evidence>
<dbReference type="RefSeq" id="XP_001428887.1">
    <property type="nucleotide sequence ID" value="XM_001428850.2"/>
</dbReference>
<dbReference type="InterPro" id="IPR002020">
    <property type="entry name" value="Citrate_synthase"/>
</dbReference>
<evidence type="ECO:0000256" key="3">
    <source>
        <dbReference type="ARBA" id="ARBA00022532"/>
    </source>
</evidence>
<dbReference type="HOGENOM" id="CLU_025068_2_1_1"/>
<dbReference type="PIRSF" id="PIRSF001369">
    <property type="entry name" value="Citrate_synth"/>
    <property type="match status" value="1"/>
</dbReference>
<dbReference type="GO" id="GO:0005975">
    <property type="term" value="P:carbohydrate metabolic process"/>
    <property type="evidence" value="ECO:0000318"/>
    <property type="project" value="GO_Central"/>
</dbReference>
<reference evidence="8 9" key="1">
    <citation type="journal article" date="2006" name="Nature">
        <title>Global trends of whole-genome duplications revealed by the ciliate Paramecium tetraurelia.</title>
        <authorList>
            <consortium name="Genoscope"/>
            <person name="Aury J.-M."/>
            <person name="Jaillon O."/>
            <person name="Duret L."/>
            <person name="Noel B."/>
            <person name="Jubin C."/>
            <person name="Porcel B.M."/>
            <person name="Segurens B."/>
            <person name="Daubin V."/>
            <person name="Anthouard V."/>
            <person name="Aiach N."/>
            <person name="Arnaiz O."/>
            <person name="Billaut A."/>
            <person name="Beisson J."/>
            <person name="Blanc I."/>
            <person name="Bouhouche K."/>
            <person name="Camara F."/>
            <person name="Duharcourt S."/>
            <person name="Guigo R."/>
            <person name="Gogendeau D."/>
            <person name="Katinka M."/>
            <person name="Keller A.-M."/>
            <person name="Kissmehl R."/>
            <person name="Klotz C."/>
            <person name="Koll F."/>
            <person name="Le Moue A."/>
            <person name="Lepere C."/>
            <person name="Malinsky S."/>
            <person name="Nowacki M."/>
            <person name="Nowak J.K."/>
            <person name="Plattner H."/>
            <person name="Poulain J."/>
            <person name="Ruiz F."/>
            <person name="Serrano V."/>
            <person name="Zagulski M."/>
            <person name="Dessen P."/>
            <person name="Betermier M."/>
            <person name="Weissenbach J."/>
            <person name="Scarpelli C."/>
            <person name="Schachter V."/>
            <person name="Sperling L."/>
            <person name="Meyer E."/>
            <person name="Cohen J."/>
            <person name="Wincker P."/>
        </authorList>
    </citation>
    <scope>NUCLEOTIDE SEQUENCE [LARGE SCALE GENOMIC DNA]</scope>
    <source>
        <strain evidence="8 9">Stock d4-2</strain>
    </source>
</reference>
<evidence type="ECO:0000313" key="8">
    <source>
        <dbReference type="EMBL" id="CAK61489.1"/>
    </source>
</evidence>
<dbReference type="InterPro" id="IPR036969">
    <property type="entry name" value="Citrate_synthase_sf"/>
</dbReference>
<feature type="active site" evidence="6">
    <location>
        <position position="312"/>
    </location>
</feature>
<dbReference type="FunFam" id="1.10.230.10:FF:000003">
    <property type="entry name" value="Citrate synthase"/>
    <property type="match status" value="1"/>
</dbReference>
<dbReference type="KEGG" id="ptm:GSPATT00031721001"/>
<dbReference type="STRING" id="5888.A0BSH2"/>
<comment type="pathway">
    <text evidence="1">Carbohydrate metabolism; tricarboxylic acid cycle; isocitrate from oxaloacetate: step 1/2.</text>
</comment>
<dbReference type="PRINTS" id="PR00143">
    <property type="entry name" value="CITRTSNTHASE"/>
</dbReference>
<dbReference type="GeneID" id="5014671"/>
<dbReference type="Gene3D" id="1.10.230.10">
    <property type="entry name" value="Cytochrome P450-Terp, domain 2"/>
    <property type="match status" value="1"/>
</dbReference>
<dbReference type="eggNOG" id="KOG2617">
    <property type="taxonomic scope" value="Eukaryota"/>
</dbReference>
<dbReference type="EMBL" id="CT868014">
    <property type="protein sequence ID" value="CAK61489.1"/>
    <property type="molecule type" value="Genomic_DNA"/>
</dbReference>
<dbReference type="GO" id="GO:0006099">
    <property type="term" value="P:tricarboxylic acid cycle"/>
    <property type="evidence" value="ECO:0000318"/>
    <property type="project" value="GO_Central"/>
</dbReference>
<gene>
    <name evidence="8" type="ORF">GSPATT00031721001</name>
</gene>
<keyword evidence="4 5" id="KW-0808">Transferase</keyword>
<dbReference type="GO" id="GO:0005759">
    <property type="term" value="C:mitochondrial matrix"/>
    <property type="evidence" value="ECO:0000318"/>
    <property type="project" value="GO_Central"/>
</dbReference>
<dbReference type="SUPFAM" id="SSF48256">
    <property type="entry name" value="Citrate synthase"/>
    <property type="match status" value="1"/>
</dbReference>
<dbReference type="InterPro" id="IPR016143">
    <property type="entry name" value="Citrate_synth-like_sm_a-sub"/>
</dbReference>
<dbReference type="OMA" id="DRYWICA"/>
<dbReference type="PROSITE" id="PS00480">
    <property type="entry name" value="CITRATE_SYNTHASE"/>
    <property type="match status" value="1"/>
</dbReference>
<dbReference type="AlphaFoldDB" id="A0BSH2"/>
<dbReference type="InterPro" id="IPR019810">
    <property type="entry name" value="Citrate_synthase_AS"/>
</dbReference>
<evidence type="ECO:0000256" key="1">
    <source>
        <dbReference type="ARBA" id="ARBA00004751"/>
    </source>
</evidence>
<evidence type="ECO:0000256" key="7">
    <source>
        <dbReference type="RuleBase" id="RU000441"/>
    </source>
</evidence>